<dbReference type="InterPro" id="IPR014710">
    <property type="entry name" value="RmlC-like_jellyroll"/>
</dbReference>
<dbReference type="RefSeq" id="WP_295324360.1">
    <property type="nucleotide sequence ID" value="NZ_LT598653.1"/>
</dbReference>
<gene>
    <name evidence="2" type="ORF">SPPYR_0964</name>
</gene>
<dbReference type="PANTHER" id="PTHR12461">
    <property type="entry name" value="HYPOXIA-INDUCIBLE FACTOR 1 ALPHA INHIBITOR-RELATED"/>
    <property type="match status" value="1"/>
</dbReference>
<dbReference type="Gene3D" id="2.60.120.10">
    <property type="entry name" value="Jelly Rolls"/>
    <property type="match status" value="1"/>
</dbReference>
<dbReference type="KEGG" id="sphu:SPPYR_0964"/>
<protein>
    <submittedName>
        <fullName evidence="2">Transcription factor jumonji jmjC domain protein</fullName>
    </submittedName>
</protein>
<dbReference type="PANTHER" id="PTHR12461:SF105">
    <property type="entry name" value="HYPOXIA-INDUCIBLE FACTOR 1-ALPHA INHIBITOR"/>
    <property type="match status" value="1"/>
</dbReference>
<accession>A0A1Y5PXX1</accession>
<dbReference type="Pfam" id="PF13621">
    <property type="entry name" value="Cupin_8"/>
    <property type="match status" value="1"/>
</dbReference>
<dbReference type="InterPro" id="IPR003347">
    <property type="entry name" value="JmjC_dom"/>
</dbReference>
<evidence type="ECO:0000313" key="2">
    <source>
        <dbReference type="EMBL" id="SBV32084.1"/>
    </source>
</evidence>
<dbReference type="EMBL" id="LT598653">
    <property type="protein sequence ID" value="SBV32084.1"/>
    <property type="molecule type" value="Genomic_DNA"/>
</dbReference>
<proteinExistence type="predicted"/>
<dbReference type="PROSITE" id="PS51184">
    <property type="entry name" value="JMJC"/>
    <property type="match status" value="1"/>
</dbReference>
<organism evidence="2">
    <name type="scientific">uncultured Sphingopyxis sp</name>
    <dbReference type="NCBI Taxonomy" id="310581"/>
    <lineage>
        <taxon>Bacteria</taxon>
        <taxon>Pseudomonadati</taxon>
        <taxon>Pseudomonadota</taxon>
        <taxon>Alphaproteobacteria</taxon>
        <taxon>Sphingomonadales</taxon>
        <taxon>Sphingomonadaceae</taxon>
        <taxon>Sphingopyxis</taxon>
        <taxon>environmental samples</taxon>
    </lineage>
</organism>
<dbReference type="SMART" id="SM00558">
    <property type="entry name" value="JmjC"/>
    <property type="match status" value="1"/>
</dbReference>
<sequence>MSGTLEEIAGSDHAAIARAVAAADQPAILRGIAADWPAVAAARAGDEAIAAYLAARDNGKPLTVLVGPPETGGRYFYTDDMRGVNFRSEKMPMAALVEQLLALRGTADAPSLYAGSTPTPESVASFAAENPLTVDTGVDPRIWVGNASRIAPHYDMAANIAVVVAGRRRFTLFPPEQIANLYVGPVERTIAGQPTSMVDPDHPDHARYPLYAKAERHKLVVELAPGDAIYMPPMWWHHVRSEGALNVLVNYWFGQRQDRFPFAALMLAMHSIRELPGAERAAWKSWFDHYVFGEGATHAVDHLPPHAQGVLGPPSPQRDRMIIDYVVGFCRSGGSG</sequence>
<evidence type="ECO:0000259" key="1">
    <source>
        <dbReference type="PROSITE" id="PS51184"/>
    </source>
</evidence>
<name>A0A1Y5PXX1_9SPHN</name>
<dbReference type="InterPro" id="IPR041667">
    <property type="entry name" value="Cupin_8"/>
</dbReference>
<feature type="domain" description="JmjC" evidence="1">
    <location>
        <begin position="108"/>
        <end position="270"/>
    </location>
</feature>
<dbReference type="AlphaFoldDB" id="A0A1Y5PXX1"/>
<dbReference type="SUPFAM" id="SSF51197">
    <property type="entry name" value="Clavaminate synthase-like"/>
    <property type="match status" value="1"/>
</dbReference>
<reference evidence="2" key="1">
    <citation type="submission" date="2016-03" db="EMBL/GenBank/DDBJ databases">
        <authorList>
            <person name="Ploux O."/>
        </authorList>
    </citation>
    <scope>NUCLEOTIDE SEQUENCE</scope>
    <source>
        <strain evidence="2">UC10</strain>
    </source>
</reference>